<sequence>MSIKKEIPNTLTLGNLLSGCFGLYFVMQGHVLWASYCILISLVFDFLDGFLARLLHAYSELGKELDSLADMVSFGVLPAFMLFHLVEASCATQCSVGLFGFYKPFIVFSLAIFSAYRLAKFNVDTRQSDQFIGVPTPANGIVIAALPLILEFQPEFSEYVLNFKGLLIYSVIMSYLLVCELPLMAFKFKTWDWKSNQIKFIFLVFCVAGLIFLKFVALPLLVASYILLSGVLYILNTQKK</sequence>
<dbReference type="GO" id="GO:0008654">
    <property type="term" value="P:phospholipid biosynthetic process"/>
    <property type="evidence" value="ECO:0007669"/>
    <property type="project" value="UniProtKB-KW"/>
</dbReference>
<dbReference type="InterPro" id="IPR000462">
    <property type="entry name" value="CDP-OH_P_trans"/>
</dbReference>
<dbReference type="InterPro" id="IPR043130">
    <property type="entry name" value="CDP-OH_PTrfase_TM_dom"/>
</dbReference>
<comment type="subcellular location">
    <subcellularLocation>
        <location evidence="1">Membrane</location>
        <topology evidence="1">Multi-pass membrane protein</topology>
    </subcellularLocation>
</comment>
<keyword evidence="6 12" id="KW-1133">Transmembrane helix</keyword>
<keyword evidence="9" id="KW-0594">Phospholipid biosynthesis</keyword>
<dbReference type="InterPro" id="IPR048254">
    <property type="entry name" value="CDP_ALCOHOL_P_TRANSF_CS"/>
</dbReference>
<dbReference type="Proteomes" id="UP000245468">
    <property type="component" value="Chromosome"/>
</dbReference>
<proteinExistence type="inferred from homology"/>
<comment type="similarity">
    <text evidence="2 11">Belongs to the CDP-alcohol phosphatidyltransferase class-I family.</text>
</comment>
<feature type="transmembrane region" description="Helical" evidence="12">
    <location>
        <begin position="131"/>
        <end position="150"/>
    </location>
</feature>
<gene>
    <name evidence="13" type="primary">cho1</name>
    <name evidence="13" type="ORF">HME7025_01715</name>
</gene>
<dbReference type="GO" id="GO:0016020">
    <property type="term" value="C:membrane"/>
    <property type="evidence" value="ECO:0007669"/>
    <property type="project" value="UniProtKB-SubCell"/>
</dbReference>
<protein>
    <submittedName>
        <fullName evidence="13">CDP-diacylglycerol--serine O-phosphatidyltransferase</fullName>
        <ecNumber evidence="13">2.7.8.8</ecNumber>
    </submittedName>
</protein>
<evidence type="ECO:0000313" key="13">
    <source>
        <dbReference type="EMBL" id="AWL09567.1"/>
    </source>
</evidence>
<feature type="transmembrane region" description="Helical" evidence="12">
    <location>
        <begin position="67"/>
        <end position="86"/>
    </location>
</feature>
<feature type="transmembrane region" description="Helical" evidence="12">
    <location>
        <begin position="166"/>
        <end position="188"/>
    </location>
</feature>
<evidence type="ECO:0000256" key="1">
    <source>
        <dbReference type="ARBA" id="ARBA00004141"/>
    </source>
</evidence>
<evidence type="ECO:0000256" key="11">
    <source>
        <dbReference type="RuleBase" id="RU003750"/>
    </source>
</evidence>
<dbReference type="KEGG" id="psez:HME7025_01715"/>
<evidence type="ECO:0000256" key="10">
    <source>
        <dbReference type="ARBA" id="ARBA00023264"/>
    </source>
</evidence>
<dbReference type="GO" id="GO:0003882">
    <property type="term" value="F:CDP-diacylglycerol-serine O-phosphatidyltransferase activity"/>
    <property type="evidence" value="ECO:0007669"/>
    <property type="project" value="UniProtKB-EC"/>
</dbReference>
<dbReference type="PANTHER" id="PTHR14269:SF61">
    <property type="entry name" value="CDP-DIACYLGLYCEROL--SERINE O-PHOSPHATIDYLTRANSFERASE"/>
    <property type="match status" value="1"/>
</dbReference>
<dbReference type="Gene3D" id="1.20.120.1760">
    <property type="match status" value="1"/>
</dbReference>
<keyword evidence="3" id="KW-0444">Lipid biosynthesis</keyword>
<evidence type="ECO:0000256" key="2">
    <source>
        <dbReference type="ARBA" id="ARBA00010441"/>
    </source>
</evidence>
<feature type="transmembrane region" description="Helical" evidence="12">
    <location>
        <begin position="98"/>
        <end position="119"/>
    </location>
</feature>
<dbReference type="PANTHER" id="PTHR14269">
    <property type="entry name" value="CDP-DIACYLGLYCEROL--GLYCEROL-3-PHOSPHATE 3-PHOSPHATIDYLTRANSFERASE-RELATED"/>
    <property type="match status" value="1"/>
</dbReference>
<keyword evidence="7" id="KW-0443">Lipid metabolism</keyword>
<evidence type="ECO:0000256" key="3">
    <source>
        <dbReference type="ARBA" id="ARBA00022516"/>
    </source>
</evidence>
<dbReference type="InterPro" id="IPR050324">
    <property type="entry name" value="CDP-alcohol_PTase-I"/>
</dbReference>
<organism evidence="13 14">
    <name type="scientific">Aquirufa nivalisilvae</name>
    <dbReference type="NCBI Taxonomy" id="2516557"/>
    <lineage>
        <taxon>Bacteria</taxon>
        <taxon>Pseudomonadati</taxon>
        <taxon>Bacteroidota</taxon>
        <taxon>Cytophagia</taxon>
        <taxon>Cytophagales</taxon>
        <taxon>Flectobacillaceae</taxon>
        <taxon>Aquirufa</taxon>
    </lineage>
</organism>
<feature type="transmembrane region" description="Helical" evidence="12">
    <location>
        <begin position="200"/>
        <end position="228"/>
    </location>
</feature>
<reference evidence="14" key="1">
    <citation type="submission" date="2018-05" db="EMBL/GenBank/DDBJ databases">
        <title>Pseudarcicella sp. HME7025 Genome sequencing and assembly.</title>
        <authorList>
            <person name="Kim H."/>
            <person name="Kang H."/>
            <person name="Joh K."/>
        </authorList>
    </citation>
    <scope>NUCLEOTIDE SEQUENCE [LARGE SCALE GENOMIC DNA]</scope>
    <source>
        <strain evidence="14">HME7025</strain>
    </source>
</reference>
<dbReference type="EC" id="2.7.8.8" evidence="13"/>
<keyword evidence="10" id="KW-1208">Phospholipid metabolism</keyword>
<evidence type="ECO:0000256" key="9">
    <source>
        <dbReference type="ARBA" id="ARBA00023209"/>
    </source>
</evidence>
<dbReference type="OrthoDB" id="9777147at2"/>
<keyword evidence="5 12" id="KW-0812">Transmembrane</keyword>
<evidence type="ECO:0000313" key="14">
    <source>
        <dbReference type="Proteomes" id="UP000245468"/>
    </source>
</evidence>
<evidence type="ECO:0000256" key="12">
    <source>
        <dbReference type="SAM" id="Phobius"/>
    </source>
</evidence>
<evidence type="ECO:0000256" key="5">
    <source>
        <dbReference type="ARBA" id="ARBA00022692"/>
    </source>
</evidence>
<keyword evidence="14" id="KW-1185">Reference proteome</keyword>
<dbReference type="PROSITE" id="PS00379">
    <property type="entry name" value="CDP_ALCOHOL_P_TRANSF"/>
    <property type="match status" value="1"/>
</dbReference>
<accession>A0A2S2DXS6</accession>
<dbReference type="PROSITE" id="PS51257">
    <property type="entry name" value="PROKAR_LIPOPROTEIN"/>
    <property type="match status" value="1"/>
</dbReference>
<dbReference type="RefSeq" id="WP_109323244.1">
    <property type="nucleotide sequence ID" value="NZ_CP029346.1"/>
</dbReference>
<dbReference type="Pfam" id="PF01066">
    <property type="entry name" value="CDP-OH_P_transf"/>
    <property type="match status" value="1"/>
</dbReference>
<evidence type="ECO:0000256" key="4">
    <source>
        <dbReference type="ARBA" id="ARBA00022679"/>
    </source>
</evidence>
<dbReference type="AlphaFoldDB" id="A0A2S2DXS6"/>
<keyword evidence="4 11" id="KW-0808">Transferase</keyword>
<keyword evidence="8 12" id="KW-0472">Membrane</keyword>
<evidence type="ECO:0000256" key="8">
    <source>
        <dbReference type="ARBA" id="ARBA00023136"/>
    </source>
</evidence>
<evidence type="ECO:0000256" key="7">
    <source>
        <dbReference type="ARBA" id="ARBA00023098"/>
    </source>
</evidence>
<name>A0A2S2DXS6_9BACT</name>
<evidence type="ECO:0000256" key="6">
    <source>
        <dbReference type="ARBA" id="ARBA00022989"/>
    </source>
</evidence>
<dbReference type="EMBL" id="CP029346">
    <property type="protein sequence ID" value="AWL09567.1"/>
    <property type="molecule type" value="Genomic_DNA"/>
</dbReference>